<dbReference type="GeneID" id="39582479"/>
<dbReference type="EMBL" id="ML119052">
    <property type="protein sequence ID" value="ROT41357.1"/>
    <property type="molecule type" value="Genomic_DNA"/>
</dbReference>
<reference evidence="1 2" key="1">
    <citation type="journal article" date="2018" name="Mol. Ecol.">
        <title>The obligate alkalophilic soda-lake fungus Sodiomyces alkalinus has shifted to a protein diet.</title>
        <authorList>
            <person name="Grum-Grzhimaylo A.A."/>
            <person name="Falkoski D.L."/>
            <person name="van den Heuvel J."/>
            <person name="Valero-Jimenez C.A."/>
            <person name="Min B."/>
            <person name="Choi I.G."/>
            <person name="Lipzen A."/>
            <person name="Daum C.G."/>
            <person name="Aanen D.K."/>
            <person name="Tsang A."/>
            <person name="Henrissat B."/>
            <person name="Bilanenko E.N."/>
            <person name="de Vries R.P."/>
            <person name="van Kan J.A.L."/>
            <person name="Grigoriev I.V."/>
            <person name="Debets A.J.M."/>
        </authorList>
    </citation>
    <scope>NUCLEOTIDE SEQUENCE [LARGE SCALE GENOMIC DNA]</scope>
    <source>
        <strain evidence="1 2">F11</strain>
    </source>
</reference>
<sequence>MAAISGPSQSSCTTYSLTPASLFDQSDPGLLLARTRQSVTPSTSRLVVRLVILSLSHTFISKSNPSSPSSLSLSFRLSPVVYSDQRAQSLITEGRKLPQFLLLLSSSPRQRLANLHLRPSQTCSFIVIPIDRPRRCDSSSALVQ</sequence>
<keyword evidence="2" id="KW-1185">Reference proteome</keyword>
<evidence type="ECO:0000313" key="2">
    <source>
        <dbReference type="Proteomes" id="UP000272025"/>
    </source>
</evidence>
<dbReference type="Proteomes" id="UP000272025">
    <property type="component" value="Unassembled WGS sequence"/>
</dbReference>
<dbReference type="AlphaFoldDB" id="A0A3N2Q3R3"/>
<proteinExistence type="predicted"/>
<protein>
    <submittedName>
        <fullName evidence="1">Uncharacterized protein</fullName>
    </submittedName>
</protein>
<dbReference type="RefSeq" id="XP_028469163.1">
    <property type="nucleotide sequence ID" value="XM_028614001.1"/>
</dbReference>
<name>A0A3N2Q3R3_SODAK</name>
<gene>
    <name evidence="1" type="ORF">SODALDRAFT_357391</name>
</gene>
<evidence type="ECO:0000313" key="1">
    <source>
        <dbReference type="EMBL" id="ROT41357.1"/>
    </source>
</evidence>
<accession>A0A3N2Q3R3</accession>
<organism evidence="1 2">
    <name type="scientific">Sodiomyces alkalinus (strain CBS 110278 / VKM F-3762 / F11)</name>
    <name type="common">Alkaliphilic filamentous fungus</name>
    <dbReference type="NCBI Taxonomy" id="1314773"/>
    <lineage>
        <taxon>Eukaryota</taxon>
        <taxon>Fungi</taxon>
        <taxon>Dikarya</taxon>
        <taxon>Ascomycota</taxon>
        <taxon>Pezizomycotina</taxon>
        <taxon>Sordariomycetes</taxon>
        <taxon>Hypocreomycetidae</taxon>
        <taxon>Glomerellales</taxon>
        <taxon>Plectosphaerellaceae</taxon>
        <taxon>Sodiomyces</taxon>
    </lineage>
</organism>